<evidence type="ECO:0000256" key="7">
    <source>
        <dbReference type="SAM" id="Phobius"/>
    </source>
</evidence>
<dbReference type="InterPro" id="IPR036097">
    <property type="entry name" value="HisK_dim/P_sf"/>
</dbReference>
<dbReference type="CDD" id="cd00082">
    <property type="entry name" value="HisKA"/>
    <property type="match status" value="1"/>
</dbReference>
<keyword evidence="7" id="KW-0472">Membrane</keyword>
<dbReference type="SUPFAM" id="SSF47384">
    <property type="entry name" value="Homodimeric domain of signal transducing histidine kinase"/>
    <property type="match status" value="1"/>
</dbReference>
<dbReference type="GO" id="GO:0004721">
    <property type="term" value="F:phosphoprotein phosphatase activity"/>
    <property type="evidence" value="ECO:0007669"/>
    <property type="project" value="TreeGrafter"/>
</dbReference>
<dbReference type="InterPro" id="IPR050351">
    <property type="entry name" value="BphY/WalK/GraS-like"/>
</dbReference>
<evidence type="ECO:0000256" key="2">
    <source>
        <dbReference type="ARBA" id="ARBA00012438"/>
    </source>
</evidence>
<feature type="transmembrane region" description="Helical" evidence="7">
    <location>
        <begin position="12"/>
        <end position="31"/>
    </location>
</feature>
<dbReference type="Pfam" id="PF02518">
    <property type="entry name" value="HATPase_c"/>
    <property type="match status" value="1"/>
</dbReference>
<gene>
    <name evidence="9" type="ORF">FJR47_07220</name>
</gene>
<dbReference type="InterPro" id="IPR003594">
    <property type="entry name" value="HATPase_dom"/>
</dbReference>
<accession>A0AAJ4A4F8</accession>
<sequence length="464" mass="53490">MLKIHQIFILKFLLLFISTLLITSIISYLALKDIIIQHNKNHLKHAIEFIEIELENIENLDNFVMKINKKTSLRVTIVDKDGFVLAESNADKSKMDNHASRFEIMLSNREDYGDITRYSKTVKTDFLYVAKKTVYKNEPVYVRLSMSLAQIMYDFYSLWTKLLFVFFIIVIIAAFVSKSMSQKVLYDIDQITKYLDEVSNKNYKAIIKTKYFYEFLQISLLLKNLVKKLSKNEKKKIKNMAKLRLINKQRNDILSAISHEFKNPVASIIGYAQTIQGDADMPQNIRDKFLSKINSNGEKISKMLDRLALSVKLENGDLTINKSEFDLKQLCNEVALNLATKYKNREVIVQVDQKMIFSDKTMMELVLINLVDNALKYSSGDVIIKLEGTNLSVEDSGIGIKEEHLEKITNKFYRVDKNSWDNSMGIGLAMVKYILKALGSLLDIKSEFGKGSIFSFNIKEMLKS</sequence>
<dbReference type="Gene3D" id="3.30.565.10">
    <property type="entry name" value="Histidine kinase-like ATPase, C-terminal domain"/>
    <property type="match status" value="1"/>
</dbReference>
<dbReference type="GO" id="GO:0005886">
    <property type="term" value="C:plasma membrane"/>
    <property type="evidence" value="ECO:0007669"/>
    <property type="project" value="TreeGrafter"/>
</dbReference>
<dbReference type="PANTHER" id="PTHR45453">
    <property type="entry name" value="PHOSPHATE REGULON SENSOR PROTEIN PHOR"/>
    <property type="match status" value="1"/>
</dbReference>
<dbReference type="Pfam" id="PF00512">
    <property type="entry name" value="HisKA"/>
    <property type="match status" value="1"/>
</dbReference>
<evidence type="ECO:0000259" key="8">
    <source>
        <dbReference type="PROSITE" id="PS50109"/>
    </source>
</evidence>
<keyword evidence="6" id="KW-0902">Two-component regulatory system</keyword>
<dbReference type="GO" id="GO:0016036">
    <property type="term" value="P:cellular response to phosphate starvation"/>
    <property type="evidence" value="ECO:0007669"/>
    <property type="project" value="TreeGrafter"/>
</dbReference>
<evidence type="ECO:0000256" key="5">
    <source>
        <dbReference type="ARBA" id="ARBA00022777"/>
    </source>
</evidence>
<evidence type="ECO:0000313" key="9">
    <source>
        <dbReference type="EMBL" id="QFR43713.1"/>
    </source>
</evidence>
<dbReference type="InterPro" id="IPR036890">
    <property type="entry name" value="HATPase_C_sf"/>
</dbReference>
<comment type="catalytic activity">
    <reaction evidence="1">
        <text>ATP + protein L-histidine = ADP + protein N-phospho-L-histidine.</text>
        <dbReference type="EC" id="2.7.13.3"/>
    </reaction>
</comment>
<protein>
    <recommendedName>
        <fullName evidence="2">histidine kinase</fullName>
        <ecNumber evidence="2">2.7.13.3</ecNumber>
    </recommendedName>
</protein>
<evidence type="ECO:0000256" key="4">
    <source>
        <dbReference type="ARBA" id="ARBA00022679"/>
    </source>
</evidence>
<keyword evidence="5 9" id="KW-0418">Kinase</keyword>
<dbReference type="AlphaFoldDB" id="A0AAJ4A4F8"/>
<dbReference type="Proteomes" id="UP000326061">
    <property type="component" value="Chromosome"/>
</dbReference>
<dbReference type="Gene3D" id="1.10.287.130">
    <property type="match status" value="1"/>
</dbReference>
<dbReference type="InterPro" id="IPR004358">
    <property type="entry name" value="Sig_transdc_His_kin-like_C"/>
</dbReference>
<keyword evidence="10" id="KW-1185">Reference proteome</keyword>
<name>A0AAJ4A4F8_9BACT</name>
<dbReference type="PRINTS" id="PR00344">
    <property type="entry name" value="BCTRLSENSOR"/>
</dbReference>
<keyword evidence="7" id="KW-0812">Transmembrane</keyword>
<evidence type="ECO:0000313" key="10">
    <source>
        <dbReference type="Proteomes" id="UP000326061"/>
    </source>
</evidence>
<dbReference type="RefSeq" id="WP_152299775.1">
    <property type="nucleotide sequence ID" value="NZ_CP041166.1"/>
</dbReference>
<keyword evidence="4" id="KW-0808">Transferase</keyword>
<proteinExistence type="predicted"/>
<dbReference type="EC" id="2.7.13.3" evidence="2"/>
<dbReference type="EMBL" id="CP041166">
    <property type="protein sequence ID" value="QFR43713.1"/>
    <property type="molecule type" value="Genomic_DNA"/>
</dbReference>
<feature type="transmembrane region" description="Helical" evidence="7">
    <location>
        <begin position="156"/>
        <end position="176"/>
    </location>
</feature>
<evidence type="ECO:0000256" key="1">
    <source>
        <dbReference type="ARBA" id="ARBA00000085"/>
    </source>
</evidence>
<feature type="domain" description="Histidine kinase" evidence="8">
    <location>
        <begin position="256"/>
        <end position="462"/>
    </location>
</feature>
<keyword evidence="3" id="KW-0597">Phosphoprotein</keyword>
<evidence type="ECO:0000256" key="6">
    <source>
        <dbReference type="ARBA" id="ARBA00023012"/>
    </source>
</evidence>
<dbReference type="SMART" id="SM00387">
    <property type="entry name" value="HATPase_c"/>
    <property type="match status" value="1"/>
</dbReference>
<dbReference type="InterPro" id="IPR003661">
    <property type="entry name" value="HisK_dim/P_dom"/>
</dbReference>
<dbReference type="PROSITE" id="PS50109">
    <property type="entry name" value="HIS_KIN"/>
    <property type="match status" value="1"/>
</dbReference>
<organism evidence="9 10">
    <name type="scientific">Sulfurimonas xiamenensis</name>
    <dbReference type="NCBI Taxonomy" id="2590021"/>
    <lineage>
        <taxon>Bacteria</taxon>
        <taxon>Pseudomonadati</taxon>
        <taxon>Campylobacterota</taxon>
        <taxon>Epsilonproteobacteria</taxon>
        <taxon>Campylobacterales</taxon>
        <taxon>Sulfurimonadaceae</taxon>
        <taxon>Sulfurimonas</taxon>
    </lineage>
</organism>
<dbReference type="KEGG" id="suln:FJR47_07220"/>
<reference evidence="10" key="1">
    <citation type="submission" date="2019-06" db="EMBL/GenBank/DDBJ databases">
        <title>Sulfurimonas gotlandica sp. nov., a chemoautotrophic and psychrotolerant epsilonproteobacterium isolated from a pelagic redoxcline, and an emended description of the genus Sulfurimonas.</title>
        <authorList>
            <person name="Wang S."/>
            <person name="Jiang L."/>
            <person name="Shao Z."/>
        </authorList>
    </citation>
    <scope>NUCLEOTIDE SEQUENCE [LARGE SCALE GENOMIC DNA]</scope>
    <source>
        <strain evidence="10">1-1N</strain>
    </source>
</reference>
<dbReference type="InterPro" id="IPR005467">
    <property type="entry name" value="His_kinase_dom"/>
</dbReference>
<dbReference type="SMART" id="SM00388">
    <property type="entry name" value="HisKA"/>
    <property type="match status" value="1"/>
</dbReference>
<dbReference type="SUPFAM" id="SSF55874">
    <property type="entry name" value="ATPase domain of HSP90 chaperone/DNA topoisomerase II/histidine kinase"/>
    <property type="match status" value="1"/>
</dbReference>
<keyword evidence="7" id="KW-1133">Transmembrane helix</keyword>
<dbReference type="GO" id="GO:0000155">
    <property type="term" value="F:phosphorelay sensor kinase activity"/>
    <property type="evidence" value="ECO:0007669"/>
    <property type="project" value="InterPro"/>
</dbReference>
<dbReference type="PANTHER" id="PTHR45453:SF1">
    <property type="entry name" value="PHOSPHATE REGULON SENSOR PROTEIN PHOR"/>
    <property type="match status" value="1"/>
</dbReference>
<evidence type="ECO:0000256" key="3">
    <source>
        <dbReference type="ARBA" id="ARBA00022553"/>
    </source>
</evidence>